<evidence type="ECO:0000313" key="3">
    <source>
        <dbReference type="Proteomes" id="UP000800984"/>
    </source>
</evidence>
<evidence type="ECO:0008006" key="4">
    <source>
        <dbReference type="Google" id="ProtNLM"/>
    </source>
</evidence>
<evidence type="ECO:0000313" key="2">
    <source>
        <dbReference type="EMBL" id="NHM02344.1"/>
    </source>
</evidence>
<dbReference type="Proteomes" id="UP000800984">
    <property type="component" value="Unassembled WGS sequence"/>
</dbReference>
<evidence type="ECO:0000256" key="1">
    <source>
        <dbReference type="SAM" id="SignalP"/>
    </source>
</evidence>
<feature type="signal peptide" evidence="1">
    <location>
        <begin position="1"/>
        <end position="18"/>
    </location>
</feature>
<name>A0ABX0I617_9FLAO</name>
<feature type="chain" id="PRO_5045578431" description="Outer membrane protein beta-barrel domain-containing protein" evidence="1">
    <location>
        <begin position="19"/>
        <end position="223"/>
    </location>
</feature>
<dbReference type="RefSeq" id="WP_166077453.1">
    <property type="nucleotide sequence ID" value="NZ_JAAJBT010000005.1"/>
</dbReference>
<reference evidence="2 3" key="1">
    <citation type="submission" date="2020-02" db="EMBL/GenBank/DDBJ databases">
        <authorList>
            <person name="Chen W.-M."/>
        </authorList>
    </citation>
    <scope>NUCLEOTIDE SEQUENCE [LARGE SCALE GENOMIC DNA]</scope>
    <source>
        <strain evidence="2 3">KDG-16</strain>
    </source>
</reference>
<gene>
    <name evidence="2" type="ORF">G4D72_09515</name>
</gene>
<comment type="caution">
    <text evidence="2">The sequence shown here is derived from an EMBL/GenBank/DDBJ whole genome shotgun (WGS) entry which is preliminary data.</text>
</comment>
<dbReference type="EMBL" id="JAAJBT010000005">
    <property type="protein sequence ID" value="NHM02344.1"/>
    <property type="molecule type" value="Genomic_DNA"/>
</dbReference>
<organism evidence="2 3">
    <name type="scientific">Flavobacterium difficile</name>
    <dbReference type="NCBI Taxonomy" id="2709659"/>
    <lineage>
        <taxon>Bacteria</taxon>
        <taxon>Pseudomonadati</taxon>
        <taxon>Bacteroidota</taxon>
        <taxon>Flavobacteriia</taxon>
        <taxon>Flavobacteriales</taxon>
        <taxon>Flavobacteriaceae</taxon>
        <taxon>Flavobacterium</taxon>
    </lineage>
</organism>
<keyword evidence="3" id="KW-1185">Reference proteome</keyword>
<accession>A0ABX0I617</accession>
<sequence>MKKIILSVLLLVATLTSAQETNNEKNPDKLKAFFTYGLNFQVHDEYAINSKLNQAGLPELKTTTPELFLGMTFFGKKYSGDLDFGFLNSKNENDANENKYIGFTTRLRVHYNVVNKEKIAFTTGLNISNTTGELNIYSKNNPIDLNNLVPDFNSGHVSLRNNLYYAGPSASVYFFKNKATQLRLNVGYEFAFSKGNWKSDYGNVLNSVNERGNNRFLFGLTIM</sequence>
<proteinExistence type="predicted"/>
<keyword evidence="1" id="KW-0732">Signal</keyword>
<protein>
    <recommendedName>
        <fullName evidence="4">Outer membrane protein beta-barrel domain-containing protein</fullName>
    </recommendedName>
</protein>